<evidence type="ECO:0000313" key="2">
    <source>
        <dbReference type="EMBL" id="CEM40296.1"/>
    </source>
</evidence>
<feature type="region of interest" description="Disordered" evidence="1">
    <location>
        <begin position="138"/>
        <end position="234"/>
    </location>
</feature>
<dbReference type="VEuPathDB" id="CryptoDB:Cvel_25201"/>
<feature type="region of interest" description="Disordered" evidence="1">
    <location>
        <begin position="64"/>
        <end position="111"/>
    </location>
</feature>
<dbReference type="EMBL" id="CDMZ01002010">
    <property type="protein sequence ID" value="CEM40296.1"/>
    <property type="molecule type" value="Genomic_DNA"/>
</dbReference>
<feature type="compositionally biased region" description="Basic residues" evidence="1">
    <location>
        <begin position="165"/>
        <end position="174"/>
    </location>
</feature>
<name>A0A0G4H938_9ALVE</name>
<dbReference type="AlphaFoldDB" id="A0A0G4H938"/>
<feature type="compositionally biased region" description="Polar residues" evidence="1">
    <location>
        <begin position="209"/>
        <end position="222"/>
    </location>
</feature>
<evidence type="ECO:0000256" key="1">
    <source>
        <dbReference type="SAM" id="MobiDB-lite"/>
    </source>
</evidence>
<feature type="compositionally biased region" description="Polar residues" evidence="1">
    <location>
        <begin position="83"/>
        <end position="102"/>
    </location>
</feature>
<reference evidence="2" key="1">
    <citation type="submission" date="2014-11" db="EMBL/GenBank/DDBJ databases">
        <authorList>
            <person name="Otto D Thomas"/>
            <person name="Naeem Raeece"/>
        </authorList>
    </citation>
    <scope>NUCLEOTIDE SEQUENCE</scope>
</reference>
<dbReference type="PhylomeDB" id="A0A0G4H938"/>
<accession>A0A0G4H938</accession>
<protein>
    <submittedName>
        <fullName evidence="2">Uncharacterized protein</fullName>
    </submittedName>
</protein>
<proteinExistence type="predicted"/>
<organism evidence="2">
    <name type="scientific">Chromera velia CCMP2878</name>
    <dbReference type="NCBI Taxonomy" id="1169474"/>
    <lineage>
        <taxon>Eukaryota</taxon>
        <taxon>Sar</taxon>
        <taxon>Alveolata</taxon>
        <taxon>Colpodellida</taxon>
        <taxon>Chromeraceae</taxon>
        <taxon>Chromera</taxon>
    </lineage>
</organism>
<sequence length="286" mass="31308">MSVLHEMRSTVDALQQACLLPSAASMDQLEDYYINLAVHAHNSLSLLFRSCFVVPERVPFSWEGKKRSRGKRGGSSSKKKSEATQPEPNRPASSFLSLSPRSNPDPAHPIGPCASSRPLVLTNASSCFSDGHELTPPVTLGLSNTNPDRSVRENLPVALSSLPKEKRRQQKKERRAVAVSARSKEENLLRSPPTAPTTSLKSCLKKLESNNLGSGSAVVNTTPREPPDPPKEPQLIPVIKWRSHVIPDLYAVDTHLRCPAVTRAEREAMATVCSPNGKDTPYHSRV</sequence>
<gene>
    <name evidence="2" type="ORF">Cvel_25201</name>
</gene>